<dbReference type="Proteomes" id="UP000708576">
    <property type="component" value="Unassembled WGS sequence"/>
</dbReference>
<dbReference type="InterPro" id="IPR029483">
    <property type="entry name" value="GH97_C"/>
</dbReference>
<keyword evidence="3 10" id="KW-0378">Hydrolase</keyword>
<keyword evidence="5" id="KW-0326">Glycosidase</keyword>
<dbReference type="Gene3D" id="2.70.98.10">
    <property type="match status" value="1"/>
</dbReference>
<feature type="domain" description="Glycosyl-hydrolase 97 C-terminal oligomerisation" evidence="9">
    <location>
        <begin position="557"/>
        <end position="644"/>
    </location>
</feature>
<dbReference type="PANTHER" id="PTHR35803">
    <property type="entry name" value="GLUCAN 1,4-ALPHA-GLUCOSIDASE SUSB-RELATED"/>
    <property type="match status" value="1"/>
</dbReference>
<dbReference type="SUPFAM" id="SSF51445">
    <property type="entry name" value="(Trans)glycosidases"/>
    <property type="match status" value="1"/>
</dbReference>
<evidence type="ECO:0000256" key="3">
    <source>
        <dbReference type="ARBA" id="ARBA00022801"/>
    </source>
</evidence>
<evidence type="ECO:0000256" key="1">
    <source>
        <dbReference type="ARBA" id="ARBA00001913"/>
    </source>
</evidence>
<dbReference type="RefSeq" id="WP_212219910.1">
    <property type="nucleotide sequence ID" value="NZ_JAGUCO010000034.1"/>
</dbReference>
<feature type="signal peptide" evidence="6">
    <location>
        <begin position="1"/>
        <end position="19"/>
    </location>
</feature>
<feature type="chain" id="PRO_5047330251" evidence="6">
    <location>
        <begin position="20"/>
        <end position="646"/>
    </location>
</feature>
<sequence>MKRKLITCYLLLFTAFTFAQEKSLNSPDGKLALTVKLTDGKISYTVLYNNIMMLEDSPLGLISNVGDFSKELSIHSTENNTIDKKYKQDRIKQSTINYEANELTITLYNKEKQQIEVVFRISNNDIGFRYNLPQFGETASCIIEKEITGFNLPEETTTFLSPQATPGIGWKRTKPSYEEEYVPDEPSSTPSKYGQGYTFPSLFHVGNNGWVLVSETGVSSKYCASHLSDGTKEGVYSIAFPQEGENNGFGSTTPAISLPGSTPWRTITISNNLKPIVETTIPFDLVEPLYEPSQEYKYGRSTWSWIMWQDNSMNYDDQVTYIDLAAEMGYEYILMDALWDTQVGYDKIPELIKYAQSKGVDVFLWYNSNGYWNNAPQGPKHKMDNSISRKEEMKWLQSLGVKGLKVDFFGGDKQETMKLYEDILSDANEYGLMIIFHGCTLPRGWERMYPNYIGSEAVLASENLIFNQHFDDMEAYNACLHPFIRNTVGSMEFGPVLLNKRHNRTNDGGTTRKTSDIFQLATAILYQTPVQMFGIAPNNLTDVPAFEIDFMKEVPTTWDETVFIDGYPGKYSVLARRHKDQWYVVGVNAQKEAIKLNVNLPMMAGKDVKLYSDNKKSEPQFSETKIKNSGSVNLTIQPNGGIIITE</sequence>
<feature type="domain" description="Glycosyl-hydrolase 97 N-terminal" evidence="8">
    <location>
        <begin position="24"/>
        <end position="288"/>
    </location>
</feature>
<feature type="domain" description="Glycosyl-hydrolase 97 catalytic" evidence="7">
    <location>
        <begin position="305"/>
        <end position="458"/>
    </location>
</feature>
<dbReference type="EMBL" id="JAGUCO010000034">
    <property type="protein sequence ID" value="MBS2100987.1"/>
    <property type="molecule type" value="Genomic_DNA"/>
</dbReference>
<dbReference type="Pfam" id="PF10566">
    <property type="entry name" value="Glyco_hydro_97"/>
    <property type="match status" value="1"/>
</dbReference>
<dbReference type="InterPro" id="IPR013785">
    <property type="entry name" value="Aldolase_TIM"/>
</dbReference>
<name>A0ABS5K1G9_9BACT</name>
<dbReference type="InterPro" id="IPR017853">
    <property type="entry name" value="GH"/>
</dbReference>
<comment type="caution">
    <text evidence="10">The sequence shown here is derived from an EMBL/GenBank/DDBJ whole genome shotgun (WGS) entry which is preliminary data.</text>
</comment>
<evidence type="ECO:0000259" key="9">
    <source>
        <dbReference type="Pfam" id="PF14509"/>
    </source>
</evidence>
<evidence type="ECO:0000256" key="6">
    <source>
        <dbReference type="SAM" id="SignalP"/>
    </source>
</evidence>
<evidence type="ECO:0000313" key="11">
    <source>
        <dbReference type="Proteomes" id="UP000708576"/>
    </source>
</evidence>
<dbReference type="Pfam" id="PF14509">
    <property type="entry name" value="GH97_C"/>
    <property type="match status" value="1"/>
</dbReference>
<dbReference type="InterPro" id="IPR052720">
    <property type="entry name" value="Glycosyl_hydrolase_97"/>
</dbReference>
<keyword evidence="6" id="KW-0732">Signal</keyword>
<dbReference type="InterPro" id="IPR014718">
    <property type="entry name" value="GH-type_carb-bd"/>
</dbReference>
<dbReference type="Gene3D" id="2.60.40.1180">
    <property type="entry name" value="Golgi alpha-mannosidase II"/>
    <property type="match status" value="1"/>
</dbReference>
<keyword evidence="4" id="KW-0106">Calcium</keyword>
<proteinExistence type="predicted"/>
<dbReference type="InterPro" id="IPR029486">
    <property type="entry name" value="GH97_N"/>
</dbReference>
<evidence type="ECO:0000313" key="10">
    <source>
        <dbReference type="EMBL" id="MBS2100987.1"/>
    </source>
</evidence>
<evidence type="ECO:0000256" key="5">
    <source>
        <dbReference type="ARBA" id="ARBA00023295"/>
    </source>
</evidence>
<organism evidence="10 11">
    <name type="scientific">Carboxylicivirga linearis</name>
    <dbReference type="NCBI Taxonomy" id="1628157"/>
    <lineage>
        <taxon>Bacteria</taxon>
        <taxon>Pseudomonadati</taxon>
        <taxon>Bacteroidota</taxon>
        <taxon>Bacteroidia</taxon>
        <taxon>Marinilabiliales</taxon>
        <taxon>Marinilabiliaceae</taxon>
        <taxon>Carboxylicivirga</taxon>
    </lineage>
</organism>
<evidence type="ECO:0000259" key="7">
    <source>
        <dbReference type="Pfam" id="PF10566"/>
    </source>
</evidence>
<dbReference type="PANTHER" id="PTHR35803:SF2">
    <property type="entry name" value="RETAINING ALPHA-GALACTOSIDASE"/>
    <property type="match status" value="1"/>
</dbReference>
<dbReference type="InterPro" id="IPR013780">
    <property type="entry name" value="Glyco_hydro_b"/>
</dbReference>
<protein>
    <submittedName>
        <fullName evidence="10">Glycoside hydrolase family 97 protein</fullName>
    </submittedName>
</protein>
<comment type="cofactor">
    <cofactor evidence="1">
        <name>Ca(2+)</name>
        <dbReference type="ChEBI" id="CHEBI:29108"/>
    </cofactor>
</comment>
<dbReference type="Pfam" id="PF14508">
    <property type="entry name" value="GH97_N"/>
    <property type="match status" value="1"/>
</dbReference>
<evidence type="ECO:0000256" key="4">
    <source>
        <dbReference type="ARBA" id="ARBA00022837"/>
    </source>
</evidence>
<gene>
    <name evidence="10" type="ORF">KEM10_22060</name>
</gene>
<comment type="subunit">
    <text evidence="2">Monomer.</text>
</comment>
<evidence type="ECO:0000259" key="8">
    <source>
        <dbReference type="Pfam" id="PF14508"/>
    </source>
</evidence>
<evidence type="ECO:0000256" key="2">
    <source>
        <dbReference type="ARBA" id="ARBA00011245"/>
    </source>
</evidence>
<accession>A0ABS5K1G9</accession>
<dbReference type="GO" id="GO:0016787">
    <property type="term" value="F:hydrolase activity"/>
    <property type="evidence" value="ECO:0007669"/>
    <property type="project" value="UniProtKB-KW"/>
</dbReference>
<keyword evidence="11" id="KW-1185">Reference proteome</keyword>
<dbReference type="InterPro" id="IPR019563">
    <property type="entry name" value="GH97_catalytic"/>
</dbReference>
<dbReference type="Gene3D" id="3.20.20.70">
    <property type="entry name" value="Aldolase class I"/>
    <property type="match status" value="1"/>
</dbReference>
<reference evidence="10 11" key="1">
    <citation type="journal article" date="2015" name="Int. J. Syst. Evol. Microbiol.">
        <title>Carboxylicivirga linearis sp. nov., isolated from a sea cucumber culture pond.</title>
        <authorList>
            <person name="Wang F.Q."/>
            <person name="Zhou Y.X."/>
            <person name="Lin X.Z."/>
            <person name="Chen G.J."/>
            <person name="Du Z.J."/>
        </authorList>
    </citation>
    <scope>NUCLEOTIDE SEQUENCE [LARGE SCALE GENOMIC DNA]</scope>
    <source>
        <strain evidence="10 11">FB218</strain>
    </source>
</reference>